<gene>
    <name evidence="1" type="ORF">PROQFM164_S05g000398</name>
</gene>
<protein>
    <submittedName>
        <fullName evidence="1">Uncharacterized protein</fullName>
    </submittedName>
</protein>
<name>W6QJG6_PENRF</name>
<reference evidence="1" key="1">
    <citation type="journal article" date="2014" name="Nat. Commun.">
        <title>Multiple recent horizontal transfers of a large genomic region in cheese making fungi.</title>
        <authorList>
            <person name="Cheeseman K."/>
            <person name="Ropars J."/>
            <person name="Renault P."/>
            <person name="Dupont J."/>
            <person name="Gouzy J."/>
            <person name="Branca A."/>
            <person name="Abraham A.L."/>
            <person name="Ceppi M."/>
            <person name="Conseiller E."/>
            <person name="Debuchy R."/>
            <person name="Malagnac F."/>
            <person name="Goarin A."/>
            <person name="Silar P."/>
            <person name="Lacoste S."/>
            <person name="Sallet E."/>
            <person name="Bensimon A."/>
            <person name="Giraud T."/>
            <person name="Brygoo Y."/>
        </authorList>
    </citation>
    <scope>NUCLEOTIDE SEQUENCE [LARGE SCALE GENOMIC DNA]</scope>
    <source>
        <strain evidence="1">FM164</strain>
    </source>
</reference>
<keyword evidence="2" id="KW-1185">Reference proteome</keyword>
<evidence type="ECO:0000313" key="1">
    <source>
        <dbReference type="EMBL" id="CDM36565.1"/>
    </source>
</evidence>
<evidence type="ECO:0000313" key="2">
    <source>
        <dbReference type="Proteomes" id="UP000030686"/>
    </source>
</evidence>
<dbReference type="OrthoDB" id="3508621at2759"/>
<accession>W6QJG6</accession>
<proteinExistence type="predicted"/>
<sequence length="146" mass="16663">MEPPPTPRPPAPKVPSTVSQWRASARGCHALTKNPSKLECLHPGSKVTFKEFLSMRIIRRVSNITEFPDRETEGRAKEMVKGDEAIQTWLSYIETDQYPTDRKIGMFALVRQGQRRYGPQYDLPSPRADLRHLTMPTNINHPLSPI</sequence>
<dbReference type="EMBL" id="HG792019">
    <property type="protein sequence ID" value="CDM36565.1"/>
    <property type="molecule type" value="Genomic_DNA"/>
</dbReference>
<dbReference type="AlphaFoldDB" id="W6QJG6"/>
<dbReference type="Proteomes" id="UP000030686">
    <property type="component" value="Unassembled WGS sequence"/>
</dbReference>
<organism evidence="1 2">
    <name type="scientific">Penicillium roqueforti (strain FM164)</name>
    <dbReference type="NCBI Taxonomy" id="1365484"/>
    <lineage>
        <taxon>Eukaryota</taxon>
        <taxon>Fungi</taxon>
        <taxon>Dikarya</taxon>
        <taxon>Ascomycota</taxon>
        <taxon>Pezizomycotina</taxon>
        <taxon>Eurotiomycetes</taxon>
        <taxon>Eurotiomycetidae</taxon>
        <taxon>Eurotiales</taxon>
        <taxon>Aspergillaceae</taxon>
        <taxon>Penicillium</taxon>
    </lineage>
</organism>